<dbReference type="InterPro" id="IPR016162">
    <property type="entry name" value="Ald_DH_N"/>
</dbReference>
<accession>A0A0J8VF43</accession>
<dbReference type="PANTHER" id="PTHR42862">
    <property type="entry name" value="DELTA-1-PYRROLINE-5-CARBOXYLATE DEHYDROGENASE 1, ISOFORM A-RELATED"/>
    <property type="match status" value="1"/>
</dbReference>
<dbReference type="STRING" id="680026.AB733_02625"/>
<sequence>MKNQIQTLVNNSAAAWENWNALGYEQRTRILTTWANSLNENSQKMVAFQCLNAQEHVGETLLMPGPTGETNELYSAGRGTLVVTGDEDATEVAIIGQLSAALVNGNSVILCLPINASLQAGNVINQLTLAGCPLNVVQSAEHEQLTALVANTEVAGITFAGQASTAQCLARQLAERNGLLAQLIAETDCTQLPVIGSPTYSMRFITERTRTINITAVGGNATLLELGSGEEH</sequence>
<evidence type="ECO:0000313" key="4">
    <source>
        <dbReference type="EMBL" id="PSW25316.1"/>
    </source>
</evidence>
<dbReference type="Pfam" id="PF00171">
    <property type="entry name" value="Aldedh"/>
    <property type="match status" value="1"/>
</dbReference>
<keyword evidence="5" id="KW-1185">Reference proteome</keyword>
<dbReference type="GO" id="GO:0010133">
    <property type="term" value="P:L-proline catabolic process to L-glutamate"/>
    <property type="evidence" value="ECO:0007669"/>
    <property type="project" value="TreeGrafter"/>
</dbReference>
<dbReference type="AlphaFoldDB" id="A0A0J8VF43"/>
<evidence type="ECO:0000259" key="3">
    <source>
        <dbReference type="Pfam" id="PF00171"/>
    </source>
</evidence>
<dbReference type="Proteomes" id="UP000240481">
    <property type="component" value="Unassembled WGS sequence"/>
</dbReference>
<keyword evidence="2" id="KW-0520">NAD</keyword>
<dbReference type="InterPro" id="IPR015590">
    <property type="entry name" value="Aldehyde_DH_dom"/>
</dbReference>
<dbReference type="InterPro" id="IPR050485">
    <property type="entry name" value="Proline_metab_enzyme"/>
</dbReference>
<evidence type="ECO:0000256" key="2">
    <source>
        <dbReference type="ARBA" id="ARBA00023027"/>
    </source>
</evidence>
<evidence type="ECO:0000256" key="1">
    <source>
        <dbReference type="ARBA" id="ARBA00023002"/>
    </source>
</evidence>
<proteinExistence type="predicted"/>
<dbReference type="Gene3D" id="3.40.605.10">
    <property type="entry name" value="Aldehyde Dehydrogenase, Chain A, domain 1"/>
    <property type="match status" value="1"/>
</dbReference>
<name>A0A0J8VF43_9GAMM</name>
<dbReference type="RefSeq" id="WP_048897379.1">
    <property type="nucleotide sequence ID" value="NZ_AP024853.1"/>
</dbReference>
<gene>
    <name evidence="4" type="ORF">C9I94_06570</name>
</gene>
<organism evidence="4 5">
    <name type="scientific">Photobacterium swingsii</name>
    <dbReference type="NCBI Taxonomy" id="680026"/>
    <lineage>
        <taxon>Bacteria</taxon>
        <taxon>Pseudomonadati</taxon>
        <taxon>Pseudomonadota</taxon>
        <taxon>Gammaproteobacteria</taxon>
        <taxon>Vibrionales</taxon>
        <taxon>Vibrionaceae</taxon>
        <taxon>Photobacterium</taxon>
    </lineage>
</organism>
<dbReference type="InterPro" id="IPR016161">
    <property type="entry name" value="Ald_DH/histidinol_DH"/>
</dbReference>
<dbReference type="OrthoDB" id="6659650at2"/>
<reference evidence="4 5" key="1">
    <citation type="submission" date="2018-01" db="EMBL/GenBank/DDBJ databases">
        <title>Whole genome sequencing of Histamine producing bacteria.</title>
        <authorList>
            <person name="Butler K."/>
        </authorList>
    </citation>
    <scope>NUCLEOTIDE SEQUENCE [LARGE SCALE GENOMIC DNA]</scope>
    <source>
        <strain evidence="4 5">DSM 24669</strain>
    </source>
</reference>
<evidence type="ECO:0000313" key="5">
    <source>
        <dbReference type="Proteomes" id="UP000240481"/>
    </source>
</evidence>
<feature type="domain" description="Aldehyde dehydrogenase" evidence="3">
    <location>
        <begin position="94"/>
        <end position="183"/>
    </location>
</feature>
<dbReference type="GO" id="GO:0003842">
    <property type="term" value="F:L-glutamate gamma-semialdehyde dehydrogenase activity"/>
    <property type="evidence" value="ECO:0007669"/>
    <property type="project" value="TreeGrafter"/>
</dbReference>
<keyword evidence="1" id="KW-0560">Oxidoreductase</keyword>
<dbReference type="GO" id="GO:0009898">
    <property type="term" value="C:cytoplasmic side of plasma membrane"/>
    <property type="evidence" value="ECO:0007669"/>
    <property type="project" value="TreeGrafter"/>
</dbReference>
<comment type="caution">
    <text evidence="4">The sequence shown here is derived from an EMBL/GenBank/DDBJ whole genome shotgun (WGS) entry which is preliminary data.</text>
</comment>
<dbReference type="EMBL" id="PYLZ01000003">
    <property type="protein sequence ID" value="PSW25316.1"/>
    <property type="molecule type" value="Genomic_DNA"/>
</dbReference>
<dbReference type="PANTHER" id="PTHR42862:SF1">
    <property type="entry name" value="DELTA-1-PYRROLINE-5-CARBOXYLATE DEHYDROGENASE 2, ISOFORM A-RELATED"/>
    <property type="match status" value="1"/>
</dbReference>
<protein>
    <submittedName>
        <fullName evidence="4">Proline dehydrogenase</fullName>
    </submittedName>
</protein>
<dbReference type="SUPFAM" id="SSF53720">
    <property type="entry name" value="ALDH-like"/>
    <property type="match status" value="1"/>
</dbReference>